<dbReference type="PANTHER" id="PTHR30603:SF47">
    <property type="entry name" value="RNA POLYMERASE SIGMA FACTOR SIGD, CHLOROPLASTIC"/>
    <property type="match status" value="1"/>
</dbReference>
<dbReference type="InterPro" id="IPR007630">
    <property type="entry name" value="RNA_pol_sigma70_r4"/>
</dbReference>
<dbReference type="InterPro" id="IPR036388">
    <property type="entry name" value="WH-like_DNA-bd_sf"/>
</dbReference>
<gene>
    <name evidence="3" type="ORF">HS1_000991</name>
</gene>
<accession>A0A7U4TI14</accession>
<evidence type="ECO:0000256" key="1">
    <source>
        <dbReference type="SAM" id="Coils"/>
    </source>
</evidence>
<dbReference type="InterPro" id="IPR014284">
    <property type="entry name" value="RNA_pol_sigma-70_dom"/>
</dbReference>
<dbReference type="NCBIfam" id="TIGR02937">
    <property type="entry name" value="sigma70-ECF"/>
    <property type="match status" value="1"/>
</dbReference>
<sequence>MTGKTTIDAIQDRIPENYRQYLKKIWPLAEKMAREYYPFVPKEIANSNSEKSQEQNAYRVFLAEVYQIAFLALARAKKTYDRKKGASFNSWVYFYLRQAMNETFTENNYFYIHSLPIRPDCKKDLISILKLRSDTFGNQKVALSSSMRTDLNRFLENHNYQVRVVGKSVEIAINGNEIILLKAKMKQYFRPISLETHDVENCRNNGNYDQNPIGENLLDNGLKQRVYFLIQYLPPIQRKVLVLLYGLWGCTPRNYAEVARQLQRTEQRIRQLEKEALATLRAKIRSQVNFY</sequence>
<reference evidence="3 4" key="1">
    <citation type="submission" date="2015-10" db="EMBL/GenBank/DDBJ databases">
        <title>Candidatus Desulfofervidus auxilii, a hydrogenotrophic sulfate-reducing bacterium involved in the thermophilic anaerobic oxidation of methane.</title>
        <authorList>
            <person name="Krukenberg V."/>
            <person name="Richter M."/>
            <person name="Wegener G."/>
        </authorList>
    </citation>
    <scope>NUCLEOTIDE SEQUENCE [LARGE SCALE GENOMIC DNA]</scope>
    <source>
        <strain evidence="3 4">HS1</strain>
    </source>
</reference>
<dbReference type="Pfam" id="PF04545">
    <property type="entry name" value="Sigma70_r4"/>
    <property type="match status" value="1"/>
</dbReference>
<feature type="coiled-coil region" evidence="1">
    <location>
        <begin position="255"/>
        <end position="282"/>
    </location>
</feature>
<dbReference type="GO" id="GO:0016987">
    <property type="term" value="F:sigma factor activity"/>
    <property type="evidence" value="ECO:0007669"/>
    <property type="project" value="UniProtKB-KW"/>
</dbReference>
<dbReference type="Proteomes" id="UP000070560">
    <property type="component" value="Chromosome"/>
</dbReference>
<organism evidence="3 4">
    <name type="scientific">Desulfofervidus auxilii</name>
    <dbReference type="NCBI Taxonomy" id="1621989"/>
    <lineage>
        <taxon>Bacteria</taxon>
        <taxon>Pseudomonadati</taxon>
        <taxon>Thermodesulfobacteriota</taxon>
        <taxon>Candidatus Desulfofervidia</taxon>
        <taxon>Candidatus Desulfofervidales</taxon>
        <taxon>Candidatus Desulfofervidaceae</taxon>
        <taxon>Candidatus Desulfofervidus</taxon>
    </lineage>
</organism>
<dbReference type="KEGG" id="daw:HS1_000991"/>
<keyword evidence="4" id="KW-1185">Reference proteome</keyword>
<dbReference type="Gene3D" id="1.10.1740.10">
    <property type="match status" value="1"/>
</dbReference>
<protein>
    <submittedName>
        <fullName evidence="3">RNA polymerase sigma factor</fullName>
    </submittedName>
</protein>
<dbReference type="GO" id="GO:0003677">
    <property type="term" value="F:DNA binding"/>
    <property type="evidence" value="ECO:0007669"/>
    <property type="project" value="UniProtKB-KW"/>
</dbReference>
<evidence type="ECO:0000313" key="4">
    <source>
        <dbReference type="Proteomes" id="UP000070560"/>
    </source>
</evidence>
<dbReference type="InterPro" id="IPR013325">
    <property type="entry name" value="RNA_pol_sigma_r2"/>
</dbReference>
<name>A0A7U4TI14_DESA2</name>
<dbReference type="PANTHER" id="PTHR30603">
    <property type="entry name" value="RNA POLYMERASE SIGMA FACTOR RPO"/>
    <property type="match status" value="1"/>
</dbReference>
<dbReference type="EMBL" id="CP013015">
    <property type="protein sequence ID" value="AMM40795.1"/>
    <property type="molecule type" value="Genomic_DNA"/>
</dbReference>
<feature type="domain" description="RNA polymerase sigma-70 region 4" evidence="2">
    <location>
        <begin position="230"/>
        <end position="282"/>
    </location>
</feature>
<dbReference type="GO" id="GO:0006352">
    <property type="term" value="P:DNA-templated transcription initiation"/>
    <property type="evidence" value="ECO:0007669"/>
    <property type="project" value="InterPro"/>
</dbReference>
<dbReference type="RefSeq" id="WP_066061799.1">
    <property type="nucleotide sequence ID" value="NZ_CP013015.1"/>
</dbReference>
<proteinExistence type="predicted"/>
<dbReference type="InterPro" id="IPR050239">
    <property type="entry name" value="Sigma-70_RNA_pol_init_factors"/>
</dbReference>
<dbReference type="AlphaFoldDB" id="A0A7U4TI14"/>
<dbReference type="SUPFAM" id="SSF88946">
    <property type="entry name" value="Sigma2 domain of RNA polymerase sigma factors"/>
    <property type="match status" value="1"/>
</dbReference>
<evidence type="ECO:0000259" key="2">
    <source>
        <dbReference type="Pfam" id="PF04545"/>
    </source>
</evidence>
<keyword evidence="1" id="KW-0175">Coiled coil</keyword>
<evidence type="ECO:0000313" key="3">
    <source>
        <dbReference type="EMBL" id="AMM40795.1"/>
    </source>
</evidence>
<dbReference type="InterPro" id="IPR013324">
    <property type="entry name" value="RNA_pol_sigma_r3/r4-like"/>
</dbReference>
<dbReference type="Gene3D" id="1.10.10.10">
    <property type="entry name" value="Winged helix-like DNA-binding domain superfamily/Winged helix DNA-binding domain"/>
    <property type="match status" value="1"/>
</dbReference>
<dbReference type="SUPFAM" id="SSF88659">
    <property type="entry name" value="Sigma3 and sigma4 domains of RNA polymerase sigma factors"/>
    <property type="match status" value="1"/>
</dbReference>